<protein>
    <recommendedName>
        <fullName evidence="6">RNA polymerase sigma factor</fullName>
    </recommendedName>
</protein>
<dbReference type="InterPro" id="IPR039425">
    <property type="entry name" value="RNA_pol_sigma-70-like"/>
</dbReference>
<dbReference type="InterPro" id="IPR036388">
    <property type="entry name" value="WH-like_DNA-bd_sf"/>
</dbReference>
<evidence type="ECO:0000256" key="5">
    <source>
        <dbReference type="ARBA" id="ARBA00023163"/>
    </source>
</evidence>
<feature type="domain" description="RNA polymerase sigma-70 region 2" evidence="7">
    <location>
        <begin position="53"/>
        <end position="120"/>
    </location>
</feature>
<dbReference type="Pfam" id="PF04542">
    <property type="entry name" value="Sigma70_r2"/>
    <property type="match status" value="1"/>
</dbReference>
<dbReference type="GO" id="GO:0016987">
    <property type="term" value="F:sigma factor activity"/>
    <property type="evidence" value="ECO:0007669"/>
    <property type="project" value="UniProtKB-KW"/>
</dbReference>
<evidence type="ECO:0000259" key="8">
    <source>
        <dbReference type="Pfam" id="PF08281"/>
    </source>
</evidence>
<organism evidence="9 10">
    <name type="scientific">Aerophobetes bacterium</name>
    <dbReference type="NCBI Taxonomy" id="2030807"/>
    <lineage>
        <taxon>Bacteria</taxon>
        <taxon>Candidatus Aerophobota</taxon>
    </lineage>
</organism>
<evidence type="ECO:0000256" key="6">
    <source>
        <dbReference type="RuleBase" id="RU000716"/>
    </source>
</evidence>
<proteinExistence type="inferred from homology"/>
<dbReference type="SUPFAM" id="SSF88659">
    <property type="entry name" value="Sigma3 and sigma4 domains of RNA polymerase sigma factors"/>
    <property type="match status" value="1"/>
</dbReference>
<dbReference type="PROSITE" id="PS01063">
    <property type="entry name" value="SIGMA70_ECF"/>
    <property type="match status" value="1"/>
</dbReference>
<evidence type="ECO:0000256" key="4">
    <source>
        <dbReference type="ARBA" id="ARBA00023125"/>
    </source>
</evidence>
<dbReference type="CDD" id="cd06171">
    <property type="entry name" value="Sigma70_r4"/>
    <property type="match status" value="1"/>
</dbReference>
<keyword evidence="4 6" id="KW-0238">DNA-binding</keyword>
<dbReference type="InterPro" id="IPR013249">
    <property type="entry name" value="RNA_pol_sigma70_r4_t2"/>
</dbReference>
<evidence type="ECO:0000256" key="2">
    <source>
        <dbReference type="ARBA" id="ARBA00023015"/>
    </source>
</evidence>
<dbReference type="SUPFAM" id="SSF88946">
    <property type="entry name" value="Sigma2 domain of RNA polymerase sigma factors"/>
    <property type="match status" value="1"/>
</dbReference>
<dbReference type="Gene3D" id="1.10.1740.10">
    <property type="match status" value="1"/>
</dbReference>
<gene>
    <name evidence="9" type="ORF">E3J59_04925</name>
</gene>
<dbReference type="AlphaFoldDB" id="A0A523UPZ9"/>
<comment type="caution">
    <text evidence="9">The sequence shown here is derived from an EMBL/GenBank/DDBJ whole genome shotgun (WGS) entry which is preliminary data.</text>
</comment>
<dbReference type="InterPro" id="IPR014284">
    <property type="entry name" value="RNA_pol_sigma-70_dom"/>
</dbReference>
<feature type="domain" description="RNA polymerase sigma factor 70 region 4 type 2" evidence="8">
    <location>
        <begin position="154"/>
        <end position="204"/>
    </location>
</feature>
<dbReference type="GO" id="GO:0003677">
    <property type="term" value="F:DNA binding"/>
    <property type="evidence" value="ECO:0007669"/>
    <property type="project" value="UniProtKB-KW"/>
</dbReference>
<dbReference type="NCBIfam" id="TIGR02937">
    <property type="entry name" value="sigma70-ECF"/>
    <property type="match status" value="1"/>
</dbReference>
<dbReference type="Proteomes" id="UP000320679">
    <property type="component" value="Unassembled WGS sequence"/>
</dbReference>
<reference evidence="9 10" key="1">
    <citation type="submission" date="2019-03" db="EMBL/GenBank/DDBJ databases">
        <title>Metabolic potential of uncultured bacteria and archaea associated with petroleum seepage in deep-sea sediments.</title>
        <authorList>
            <person name="Dong X."/>
            <person name="Hubert C."/>
        </authorList>
    </citation>
    <scope>NUCLEOTIDE SEQUENCE [LARGE SCALE GENOMIC DNA]</scope>
    <source>
        <strain evidence="9">E29_bin78</strain>
    </source>
</reference>
<evidence type="ECO:0000313" key="9">
    <source>
        <dbReference type="EMBL" id="TET44622.1"/>
    </source>
</evidence>
<dbReference type="InterPro" id="IPR013324">
    <property type="entry name" value="RNA_pol_sigma_r3/r4-like"/>
</dbReference>
<dbReference type="Pfam" id="PF08281">
    <property type="entry name" value="Sigma70_r4_2"/>
    <property type="match status" value="1"/>
</dbReference>
<dbReference type="InterPro" id="IPR013325">
    <property type="entry name" value="RNA_pol_sigma_r2"/>
</dbReference>
<evidence type="ECO:0000256" key="1">
    <source>
        <dbReference type="ARBA" id="ARBA00010641"/>
    </source>
</evidence>
<keyword evidence="3 6" id="KW-0731">Sigma factor</keyword>
<sequence length="219" mass="26147">MLELIRLQDQELVRRKLNKREDSIRRLSTVKNLSDEKLVEKIRSEDSELFAEIIERYQQKLYRYLRYLTNRPSEAEDILQDVFIKAYRNLLDFNTKKKFSAWIYRIAHNEGVNFIKRLNRRKEISLQGLGKVDFPANGKNNSLLDGQVRKEIKEKVKECLDELETKYREPLILYYLEDKQYREISDILRISTNTVGTLIFRGKRILKVICQKKGGDLML</sequence>
<dbReference type="PANTHER" id="PTHR43133:SF8">
    <property type="entry name" value="RNA POLYMERASE SIGMA FACTOR HI_1459-RELATED"/>
    <property type="match status" value="1"/>
</dbReference>
<evidence type="ECO:0000259" key="7">
    <source>
        <dbReference type="Pfam" id="PF04542"/>
    </source>
</evidence>
<evidence type="ECO:0000256" key="3">
    <source>
        <dbReference type="ARBA" id="ARBA00023082"/>
    </source>
</evidence>
<dbReference type="Gene3D" id="1.10.10.10">
    <property type="entry name" value="Winged helix-like DNA-binding domain superfamily/Winged helix DNA-binding domain"/>
    <property type="match status" value="1"/>
</dbReference>
<keyword evidence="2 6" id="KW-0805">Transcription regulation</keyword>
<comment type="similarity">
    <text evidence="1 6">Belongs to the sigma-70 factor family. ECF subfamily.</text>
</comment>
<dbReference type="PANTHER" id="PTHR43133">
    <property type="entry name" value="RNA POLYMERASE ECF-TYPE SIGMA FACTO"/>
    <property type="match status" value="1"/>
</dbReference>
<dbReference type="GO" id="GO:0006352">
    <property type="term" value="P:DNA-templated transcription initiation"/>
    <property type="evidence" value="ECO:0007669"/>
    <property type="project" value="InterPro"/>
</dbReference>
<accession>A0A523UPZ9</accession>
<dbReference type="EMBL" id="SOJK01000207">
    <property type="protein sequence ID" value="TET44622.1"/>
    <property type="molecule type" value="Genomic_DNA"/>
</dbReference>
<keyword evidence="5 6" id="KW-0804">Transcription</keyword>
<dbReference type="InterPro" id="IPR007627">
    <property type="entry name" value="RNA_pol_sigma70_r2"/>
</dbReference>
<name>A0A523UPZ9_UNCAE</name>
<dbReference type="InterPro" id="IPR000838">
    <property type="entry name" value="RNA_pol_sigma70_ECF_CS"/>
</dbReference>
<evidence type="ECO:0000313" key="10">
    <source>
        <dbReference type="Proteomes" id="UP000320679"/>
    </source>
</evidence>